<evidence type="ECO:0008006" key="3">
    <source>
        <dbReference type="Google" id="ProtNLM"/>
    </source>
</evidence>
<protein>
    <recommendedName>
        <fullName evidence="3">F-box domain-containing protein</fullName>
    </recommendedName>
</protein>
<evidence type="ECO:0000313" key="1">
    <source>
        <dbReference type="EMBL" id="TDL20204.1"/>
    </source>
</evidence>
<dbReference type="Proteomes" id="UP000294933">
    <property type="component" value="Unassembled WGS sequence"/>
</dbReference>
<evidence type="ECO:0000313" key="2">
    <source>
        <dbReference type="Proteomes" id="UP000294933"/>
    </source>
</evidence>
<organism evidence="1 2">
    <name type="scientific">Rickenella mellea</name>
    <dbReference type="NCBI Taxonomy" id="50990"/>
    <lineage>
        <taxon>Eukaryota</taxon>
        <taxon>Fungi</taxon>
        <taxon>Dikarya</taxon>
        <taxon>Basidiomycota</taxon>
        <taxon>Agaricomycotina</taxon>
        <taxon>Agaricomycetes</taxon>
        <taxon>Hymenochaetales</taxon>
        <taxon>Rickenellaceae</taxon>
        <taxon>Rickenella</taxon>
    </lineage>
</organism>
<accession>A0A4Y7PXS8</accession>
<gene>
    <name evidence="1" type="ORF">BD410DRAFT_386033</name>
</gene>
<dbReference type="AlphaFoldDB" id="A0A4Y7PXS8"/>
<name>A0A4Y7PXS8_9AGAM</name>
<dbReference type="VEuPathDB" id="FungiDB:BD410DRAFT_386033"/>
<reference evidence="1 2" key="1">
    <citation type="submission" date="2018-06" db="EMBL/GenBank/DDBJ databases">
        <title>A transcriptomic atlas of mushroom development highlights an independent origin of complex multicellularity.</title>
        <authorList>
            <consortium name="DOE Joint Genome Institute"/>
            <person name="Krizsan K."/>
            <person name="Almasi E."/>
            <person name="Merenyi Z."/>
            <person name="Sahu N."/>
            <person name="Viragh M."/>
            <person name="Koszo T."/>
            <person name="Mondo S."/>
            <person name="Kiss B."/>
            <person name="Balint B."/>
            <person name="Kues U."/>
            <person name="Barry K."/>
            <person name="Hegedus J.C."/>
            <person name="Henrissat B."/>
            <person name="Johnson J."/>
            <person name="Lipzen A."/>
            <person name="Ohm R."/>
            <person name="Nagy I."/>
            <person name="Pangilinan J."/>
            <person name="Yan J."/>
            <person name="Xiong Y."/>
            <person name="Grigoriev I.V."/>
            <person name="Hibbett D.S."/>
            <person name="Nagy L.G."/>
        </authorList>
    </citation>
    <scope>NUCLEOTIDE SEQUENCE [LARGE SCALE GENOMIC DNA]</scope>
    <source>
        <strain evidence="1 2">SZMC22713</strain>
    </source>
</reference>
<sequence>MAHLAEPVRRLQFVLAQSFPYMPFDDLSALSRTSRVLCRLARRDLFKVVKPRKLSTAITFCESVRSHSDLGLHVRVLHFQFDLTKRSRWFSRKRYSKPFHYFLDSLPFGGYLI</sequence>
<dbReference type="EMBL" id="ML170190">
    <property type="protein sequence ID" value="TDL20204.1"/>
    <property type="molecule type" value="Genomic_DNA"/>
</dbReference>
<keyword evidence="2" id="KW-1185">Reference proteome</keyword>
<proteinExistence type="predicted"/>